<evidence type="ECO:0000313" key="3">
    <source>
        <dbReference type="EMBL" id="MFC5826223.1"/>
    </source>
</evidence>
<proteinExistence type="predicted"/>
<dbReference type="Proteomes" id="UP001596058">
    <property type="component" value="Unassembled WGS sequence"/>
</dbReference>
<feature type="region of interest" description="Disordered" evidence="1">
    <location>
        <begin position="1"/>
        <end position="21"/>
    </location>
</feature>
<protein>
    <submittedName>
        <fullName evidence="3">Uncharacterized protein</fullName>
    </submittedName>
</protein>
<keyword evidence="2" id="KW-0812">Transmembrane</keyword>
<gene>
    <name evidence="3" type="ORF">ACFPZ3_20340</name>
</gene>
<comment type="caution">
    <text evidence="3">The sequence shown here is derived from an EMBL/GenBank/DDBJ whole genome shotgun (WGS) entry which is preliminary data.</text>
</comment>
<keyword evidence="2" id="KW-0472">Membrane</keyword>
<evidence type="ECO:0000256" key="2">
    <source>
        <dbReference type="SAM" id="Phobius"/>
    </source>
</evidence>
<accession>A0ABW1CMW6</accession>
<keyword evidence="2" id="KW-1133">Transmembrane helix</keyword>
<name>A0ABW1CMW6_9ACTN</name>
<evidence type="ECO:0000313" key="4">
    <source>
        <dbReference type="Proteomes" id="UP001596058"/>
    </source>
</evidence>
<feature type="compositionally biased region" description="Basic and acidic residues" evidence="1">
    <location>
        <begin position="1"/>
        <end position="11"/>
    </location>
</feature>
<reference evidence="4" key="1">
    <citation type="journal article" date="2019" name="Int. J. Syst. Evol. Microbiol.">
        <title>The Global Catalogue of Microorganisms (GCM) 10K type strain sequencing project: providing services to taxonomists for standard genome sequencing and annotation.</title>
        <authorList>
            <consortium name="The Broad Institute Genomics Platform"/>
            <consortium name="The Broad Institute Genome Sequencing Center for Infectious Disease"/>
            <person name="Wu L."/>
            <person name="Ma J."/>
        </authorList>
    </citation>
    <scope>NUCLEOTIDE SEQUENCE [LARGE SCALE GENOMIC DNA]</scope>
    <source>
        <strain evidence="4">CCUG 53903</strain>
    </source>
</reference>
<dbReference type="RefSeq" id="WP_379515724.1">
    <property type="nucleotide sequence ID" value="NZ_JBHSPA010000023.1"/>
</dbReference>
<evidence type="ECO:0000256" key="1">
    <source>
        <dbReference type="SAM" id="MobiDB-lite"/>
    </source>
</evidence>
<dbReference type="EMBL" id="JBHSPA010000023">
    <property type="protein sequence ID" value="MFC5826223.1"/>
    <property type="molecule type" value="Genomic_DNA"/>
</dbReference>
<sequence>MPAPSDHDPTDLTRSAPGCEPEYGPAIAASIPVSLSRTRIKLVAFVLLAAAAPVFDTPVWLTLALTLVCLAIPLAVATLGGAGFVRELFLLPPRPISPATIQKDDHI</sequence>
<feature type="transmembrane region" description="Helical" evidence="2">
    <location>
        <begin position="61"/>
        <end position="85"/>
    </location>
</feature>
<organism evidence="3 4">
    <name type="scientific">Nonomuraea insulae</name>
    <dbReference type="NCBI Taxonomy" id="1616787"/>
    <lineage>
        <taxon>Bacteria</taxon>
        <taxon>Bacillati</taxon>
        <taxon>Actinomycetota</taxon>
        <taxon>Actinomycetes</taxon>
        <taxon>Streptosporangiales</taxon>
        <taxon>Streptosporangiaceae</taxon>
        <taxon>Nonomuraea</taxon>
    </lineage>
</organism>
<keyword evidence="4" id="KW-1185">Reference proteome</keyword>